<organism evidence="6">
    <name type="scientific">Tanacetum cinerariifolium</name>
    <name type="common">Dalmatian daisy</name>
    <name type="synonym">Chrysanthemum cinerariifolium</name>
    <dbReference type="NCBI Taxonomy" id="118510"/>
    <lineage>
        <taxon>Eukaryota</taxon>
        <taxon>Viridiplantae</taxon>
        <taxon>Streptophyta</taxon>
        <taxon>Embryophyta</taxon>
        <taxon>Tracheophyta</taxon>
        <taxon>Spermatophyta</taxon>
        <taxon>Magnoliopsida</taxon>
        <taxon>eudicotyledons</taxon>
        <taxon>Gunneridae</taxon>
        <taxon>Pentapetalae</taxon>
        <taxon>asterids</taxon>
        <taxon>campanulids</taxon>
        <taxon>Asterales</taxon>
        <taxon>Asteraceae</taxon>
        <taxon>Asteroideae</taxon>
        <taxon>Anthemideae</taxon>
        <taxon>Anthemidinae</taxon>
        <taxon>Tanacetum</taxon>
    </lineage>
</organism>
<evidence type="ECO:0000256" key="4">
    <source>
        <dbReference type="ARBA" id="ARBA00023052"/>
    </source>
</evidence>
<evidence type="ECO:0000256" key="2">
    <source>
        <dbReference type="ARBA" id="ARBA00011738"/>
    </source>
</evidence>
<sequence length="269" mass="31095">MVSTLRDTSRWTGGFHKTTQIGKLSRGSCIVTLELRRDRYPLEWLARQQIVLGAARGLRYLHKECRVVDAWFYKPLDAELNKRLANEDEVLLTVEEGSIGRFGSHVAHFLSINGLLDEKLKRGAKKDEEKTRCWQLPWTSAPVEEPPSEEEVARKAALWEKQGQRLWETTKALNMCILDCFDIKFLSLVLGLYLYCRLVPSCFVIFDLEPLSLSFDFIFESKIFKYLSFSLDRLCHLAVLGLDQHAHTLHRLESSLIISLDRLDILRNI</sequence>
<dbReference type="PANTHER" id="PTHR43322:SF4">
    <property type="entry name" value="1-DEOXY-D-XYLULOSE-5-PHOSPHATE SYNTHASE 2, CHLOROPLASTIC-RELATED"/>
    <property type="match status" value="1"/>
</dbReference>
<evidence type="ECO:0000259" key="5">
    <source>
        <dbReference type="Pfam" id="PF02780"/>
    </source>
</evidence>
<keyword evidence="4" id="KW-0786">Thiamine pyrophosphate</keyword>
<protein>
    <submittedName>
        <fullName evidence="6">Probable 1-deoxy-D-xylulose-5-phosphate synthase 2, chloroplastic</fullName>
    </submittedName>
</protein>
<reference evidence="6" key="1">
    <citation type="journal article" date="2019" name="Sci. Rep.">
        <title>Draft genome of Tanacetum cinerariifolium, the natural source of mosquito coil.</title>
        <authorList>
            <person name="Yamashiro T."/>
            <person name="Shiraishi A."/>
            <person name="Satake H."/>
            <person name="Nakayama K."/>
        </authorList>
    </citation>
    <scope>NUCLEOTIDE SEQUENCE</scope>
</reference>
<dbReference type="InterPro" id="IPR033248">
    <property type="entry name" value="Transketolase_C"/>
</dbReference>
<comment type="caution">
    <text evidence="6">The sequence shown here is derived from an EMBL/GenBank/DDBJ whole genome shotgun (WGS) entry which is preliminary data.</text>
</comment>
<dbReference type="GO" id="GO:0008661">
    <property type="term" value="F:1-deoxy-D-xylulose-5-phosphate synthase activity"/>
    <property type="evidence" value="ECO:0007669"/>
    <property type="project" value="InterPro"/>
</dbReference>
<evidence type="ECO:0000313" key="6">
    <source>
        <dbReference type="EMBL" id="GEU61116.1"/>
    </source>
</evidence>
<dbReference type="Pfam" id="PF02780">
    <property type="entry name" value="Transketolase_C"/>
    <property type="match status" value="1"/>
</dbReference>
<dbReference type="AlphaFoldDB" id="A0A6L2LH22"/>
<gene>
    <name evidence="6" type="ORF">Tci_033094</name>
</gene>
<comment type="cofactor">
    <cofactor evidence="1">
        <name>Mg(2+)</name>
        <dbReference type="ChEBI" id="CHEBI:18420"/>
    </cofactor>
</comment>
<dbReference type="InterPro" id="IPR005477">
    <property type="entry name" value="Dxylulose-5-P_synthase"/>
</dbReference>
<comment type="subunit">
    <text evidence="2">Homodimer.</text>
</comment>
<feature type="domain" description="Transketolase C-terminal" evidence="5">
    <location>
        <begin position="50"/>
        <end position="113"/>
    </location>
</feature>
<dbReference type="SUPFAM" id="SSF52922">
    <property type="entry name" value="TK C-terminal domain-like"/>
    <property type="match status" value="1"/>
</dbReference>
<dbReference type="Gene3D" id="3.40.50.920">
    <property type="match status" value="1"/>
</dbReference>
<proteinExistence type="predicted"/>
<dbReference type="EMBL" id="BKCJ010004451">
    <property type="protein sequence ID" value="GEU61116.1"/>
    <property type="molecule type" value="Genomic_DNA"/>
</dbReference>
<dbReference type="InterPro" id="IPR009014">
    <property type="entry name" value="Transketo_C/PFOR_II"/>
</dbReference>
<dbReference type="GO" id="GO:0016114">
    <property type="term" value="P:terpenoid biosynthetic process"/>
    <property type="evidence" value="ECO:0007669"/>
    <property type="project" value="InterPro"/>
</dbReference>
<evidence type="ECO:0000256" key="1">
    <source>
        <dbReference type="ARBA" id="ARBA00001946"/>
    </source>
</evidence>
<name>A0A6L2LH22_TANCI</name>
<keyword evidence="3" id="KW-0808">Transferase</keyword>
<evidence type="ECO:0000256" key="3">
    <source>
        <dbReference type="ARBA" id="ARBA00022679"/>
    </source>
</evidence>
<dbReference type="PANTHER" id="PTHR43322">
    <property type="entry name" value="1-D-DEOXYXYLULOSE 5-PHOSPHATE SYNTHASE-RELATED"/>
    <property type="match status" value="1"/>
</dbReference>
<accession>A0A6L2LH22</accession>